<dbReference type="SUPFAM" id="SSF158235">
    <property type="entry name" value="SOCS box-like"/>
    <property type="match status" value="1"/>
</dbReference>
<dbReference type="Gene3D" id="1.10.750.20">
    <property type="entry name" value="SOCS box"/>
    <property type="match status" value="1"/>
</dbReference>
<dbReference type="PROSITE" id="PS50225">
    <property type="entry name" value="SOCS"/>
    <property type="match status" value="1"/>
</dbReference>
<evidence type="ECO:0000313" key="2">
    <source>
        <dbReference type="EMBL" id="GBL89321.1"/>
    </source>
</evidence>
<dbReference type="CDD" id="cd03716">
    <property type="entry name" value="SOCS_ASB_like"/>
    <property type="match status" value="1"/>
</dbReference>
<dbReference type="OrthoDB" id="6410987at2759"/>
<reference evidence="2 3" key="1">
    <citation type="journal article" date="2019" name="Sci. Rep.">
        <title>Orb-weaving spider Araneus ventricosus genome elucidates the spidroin gene catalogue.</title>
        <authorList>
            <person name="Kono N."/>
            <person name="Nakamura H."/>
            <person name="Ohtoshi R."/>
            <person name="Moran D.A.P."/>
            <person name="Shinohara A."/>
            <person name="Yoshida Y."/>
            <person name="Fujiwara M."/>
            <person name="Mori M."/>
            <person name="Tomita M."/>
            <person name="Arakawa K."/>
        </authorList>
    </citation>
    <scope>NUCLEOTIDE SEQUENCE [LARGE SCALE GENOMIC DNA]</scope>
</reference>
<dbReference type="EMBL" id="BGPR01000064">
    <property type="protein sequence ID" value="GBL89321.1"/>
    <property type="molecule type" value="Genomic_DNA"/>
</dbReference>
<evidence type="ECO:0000313" key="3">
    <source>
        <dbReference type="Proteomes" id="UP000499080"/>
    </source>
</evidence>
<proteinExistence type="predicted"/>
<dbReference type="InterPro" id="IPR036036">
    <property type="entry name" value="SOCS_box-like_dom_sf"/>
</dbReference>
<dbReference type="Proteomes" id="UP000499080">
    <property type="component" value="Unassembled WGS sequence"/>
</dbReference>
<accession>A0A4Y2BAF6</accession>
<sequence length="444" mass="52760">MMDQISCDKIRFQVVVLTKAQEFAAYNFKFQPSVQYLDLATNEKLVRVIQPSSFKTIFTNEDIRKRISPERQILYRLHLDLPVSLQSFSCRNRTEIVIREGFHFKHISIFSSVYNHDLERYIVRALESERRKIEKLRNYMKIFELLKFGASNRTSIFLCDSILTIMYNENCRDFELLRKFLTLFRVPLWLSRSEIPRVFEYVLLQAQIARYTKDLWRCLDQRIDPVTFCFLCHKIQNMHLLIKYGTITFIPYEFKFDKYIPGNIFNRAVDLGIVSYPRAFRIFQLFFDFLYHQHSPHVLRCMWRSIKDPFLNTTEIESTLKPTIPSIVVEYLCKYYANRIIDEDNAIYRCRSGPTPRTLKDLCRVDIRRFLSNNYQLPFGISGLVIPETLKSYLNLESIPETYSTELSTPGIVSYPRAFRIFQLFSIFCTNSIPRMYCDACGRS</sequence>
<protein>
    <recommendedName>
        <fullName evidence="1">SOCS box domain-containing protein</fullName>
    </recommendedName>
</protein>
<dbReference type="GO" id="GO:0035556">
    <property type="term" value="P:intracellular signal transduction"/>
    <property type="evidence" value="ECO:0007669"/>
    <property type="project" value="InterPro"/>
</dbReference>
<dbReference type="InterPro" id="IPR001496">
    <property type="entry name" value="SOCS_box"/>
</dbReference>
<name>A0A4Y2BAF6_ARAVE</name>
<keyword evidence="3" id="KW-1185">Reference proteome</keyword>
<dbReference type="SMART" id="SM00969">
    <property type="entry name" value="SOCS_box"/>
    <property type="match status" value="1"/>
</dbReference>
<organism evidence="2 3">
    <name type="scientific">Araneus ventricosus</name>
    <name type="common">Orbweaver spider</name>
    <name type="synonym">Epeira ventricosa</name>
    <dbReference type="NCBI Taxonomy" id="182803"/>
    <lineage>
        <taxon>Eukaryota</taxon>
        <taxon>Metazoa</taxon>
        <taxon>Ecdysozoa</taxon>
        <taxon>Arthropoda</taxon>
        <taxon>Chelicerata</taxon>
        <taxon>Arachnida</taxon>
        <taxon>Araneae</taxon>
        <taxon>Araneomorphae</taxon>
        <taxon>Entelegynae</taxon>
        <taxon>Araneoidea</taxon>
        <taxon>Araneidae</taxon>
        <taxon>Araneus</taxon>
    </lineage>
</organism>
<gene>
    <name evidence="2" type="ORF">AVEN_225851_1</name>
</gene>
<dbReference type="AlphaFoldDB" id="A0A4Y2BAF6"/>
<comment type="caution">
    <text evidence="2">The sequence shown here is derived from an EMBL/GenBank/DDBJ whole genome shotgun (WGS) entry which is preliminary data.</text>
</comment>
<feature type="domain" description="SOCS box" evidence="1">
    <location>
        <begin position="356"/>
        <end position="400"/>
    </location>
</feature>
<evidence type="ECO:0000259" key="1">
    <source>
        <dbReference type="PROSITE" id="PS50225"/>
    </source>
</evidence>
<dbReference type="Pfam" id="PF07525">
    <property type="entry name" value="SOCS_box"/>
    <property type="match status" value="1"/>
</dbReference>